<accession>A0A212L1G4</accession>
<reference evidence="2" key="1">
    <citation type="submission" date="2016-08" db="EMBL/GenBank/DDBJ databases">
        <authorList>
            <person name="Seilhamer J.J."/>
        </authorList>
    </citation>
    <scope>NUCLEOTIDE SEQUENCE</scope>
    <source>
        <strain evidence="2">86-1</strain>
    </source>
</reference>
<dbReference type="GO" id="GO:0000160">
    <property type="term" value="P:phosphorelay signal transduction system"/>
    <property type="evidence" value="ECO:0007669"/>
    <property type="project" value="InterPro"/>
</dbReference>
<dbReference type="AlphaFoldDB" id="A0A212L1G4"/>
<proteinExistence type="predicted"/>
<organism evidence="2">
    <name type="scientific">uncultured Desulfovibrio sp</name>
    <dbReference type="NCBI Taxonomy" id="167968"/>
    <lineage>
        <taxon>Bacteria</taxon>
        <taxon>Pseudomonadati</taxon>
        <taxon>Thermodesulfobacteriota</taxon>
        <taxon>Desulfovibrionia</taxon>
        <taxon>Desulfovibrionales</taxon>
        <taxon>Desulfovibrionaceae</taxon>
        <taxon>Desulfovibrio</taxon>
        <taxon>environmental samples</taxon>
    </lineage>
</organism>
<name>A0A212L1G4_9BACT</name>
<dbReference type="SUPFAM" id="SSF47226">
    <property type="entry name" value="Histidine-containing phosphotransfer domain, HPT domain"/>
    <property type="match status" value="1"/>
</dbReference>
<sequence>MSQRAKIASGRILLAIWCAGLLALLLPALWTVRAEREAARERLAVEARNTAVQLSALLAVPAWDVDELAARTIVMAAMEDESIYAVKVQTPQGMLEGQRRNYQWEPVPWDDEIDEEAVSGLSPLRVEGRPVGTVEVYVSPRVSQEGAALTARRETWRFALSFLCWTAALAFLWRTCLQRDATGEGGVQGSPRREPKDVLSDGALPDDAPPADASSDAIPPEDAPPDGAPAVAATGAEALPEAAAPGEQVQAERVSPCREDGADAPGAESSEPLSAPLGAGEVVSPALGLAFVRRHDHAWQVTAGLFRHSFAQGPELMGRLYAAGDVAALCRLGDLLERAAPCLGAERLAAAARDMQTALHCPDRERATLAVEECVLALEAVLDALR</sequence>
<feature type="region of interest" description="Disordered" evidence="1">
    <location>
        <begin position="182"/>
        <end position="277"/>
    </location>
</feature>
<feature type="compositionally biased region" description="Low complexity" evidence="1">
    <location>
        <begin position="200"/>
        <end position="220"/>
    </location>
</feature>
<dbReference type="EMBL" id="FMJC01000001">
    <property type="protein sequence ID" value="SCM71327.1"/>
    <property type="molecule type" value="Genomic_DNA"/>
</dbReference>
<dbReference type="RefSeq" id="WP_179979736.1">
    <property type="nucleotide sequence ID" value="NZ_LT608333.1"/>
</dbReference>
<gene>
    <name evidence="2" type="ORF">KL86DES1_11000</name>
</gene>
<evidence type="ECO:0000256" key="1">
    <source>
        <dbReference type="SAM" id="MobiDB-lite"/>
    </source>
</evidence>
<dbReference type="InterPro" id="IPR036641">
    <property type="entry name" value="HPT_dom_sf"/>
</dbReference>
<evidence type="ECO:0000313" key="2">
    <source>
        <dbReference type="EMBL" id="SCM71327.1"/>
    </source>
</evidence>
<protein>
    <submittedName>
        <fullName evidence="2">Uncharacterized protein</fullName>
    </submittedName>
</protein>
<feature type="compositionally biased region" description="Low complexity" evidence="1">
    <location>
        <begin position="228"/>
        <end position="245"/>
    </location>
</feature>